<feature type="compositionally biased region" description="Basic and acidic residues" evidence="1">
    <location>
        <begin position="246"/>
        <end position="260"/>
    </location>
</feature>
<evidence type="ECO:0000313" key="2">
    <source>
        <dbReference type="EMBL" id="CAK7327538.1"/>
    </source>
</evidence>
<feature type="region of interest" description="Disordered" evidence="1">
    <location>
        <begin position="56"/>
        <end position="85"/>
    </location>
</feature>
<proteinExistence type="predicted"/>
<feature type="compositionally biased region" description="Low complexity" evidence="1">
    <location>
        <begin position="66"/>
        <end position="77"/>
    </location>
</feature>
<comment type="caution">
    <text evidence="2">The sequence shown here is derived from an EMBL/GenBank/DDBJ whole genome shotgun (WGS) entry which is preliminary data.</text>
</comment>
<evidence type="ECO:0000256" key="1">
    <source>
        <dbReference type="SAM" id="MobiDB-lite"/>
    </source>
</evidence>
<name>A0AAV1R0V2_9ROSI</name>
<gene>
    <name evidence="2" type="ORF">DCAF_LOCUS5252</name>
</gene>
<protein>
    <submittedName>
        <fullName evidence="2">Uncharacterized protein</fullName>
    </submittedName>
</protein>
<dbReference type="Proteomes" id="UP001314170">
    <property type="component" value="Unassembled WGS sequence"/>
</dbReference>
<reference evidence="2 3" key="1">
    <citation type="submission" date="2024-01" db="EMBL/GenBank/DDBJ databases">
        <authorList>
            <person name="Waweru B."/>
        </authorList>
    </citation>
    <scope>NUCLEOTIDE SEQUENCE [LARGE SCALE GENOMIC DNA]</scope>
</reference>
<feature type="compositionally biased region" description="Polar residues" evidence="1">
    <location>
        <begin position="387"/>
        <end position="401"/>
    </location>
</feature>
<feature type="compositionally biased region" description="Polar residues" evidence="1">
    <location>
        <begin position="127"/>
        <end position="151"/>
    </location>
</feature>
<dbReference type="AlphaFoldDB" id="A0AAV1R0V2"/>
<accession>A0AAV1R0V2</accession>
<organism evidence="2 3">
    <name type="scientific">Dovyalis caffra</name>
    <dbReference type="NCBI Taxonomy" id="77055"/>
    <lineage>
        <taxon>Eukaryota</taxon>
        <taxon>Viridiplantae</taxon>
        <taxon>Streptophyta</taxon>
        <taxon>Embryophyta</taxon>
        <taxon>Tracheophyta</taxon>
        <taxon>Spermatophyta</taxon>
        <taxon>Magnoliopsida</taxon>
        <taxon>eudicotyledons</taxon>
        <taxon>Gunneridae</taxon>
        <taxon>Pentapetalae</taxon>
        <taxon>rosids</taxon>
        <taxon>fabids</taxon>
        <taxon>Malpighiales</taxon>
        <taxon>Salicaceae</taxon>
        <taxon>Flacourtieae</taxon>
        <taxon>Dovyalis</taxon>
    </lineage>
</organism>
<sequence length="440" mass="48062">MALTNNAKDHWAFLEEIEAPMWVDFMVESKSNYQEVFHECSSRQLKTAFAHSGERSMSSDLEFKGSSSPNIPSSVSRSRGKHYASKKWGEGNCDLLVNKQHPVKGLNGKSSRVNSEPSDEIKPKLSFVNSKGTSRSKVTKVSGSSFTQNAPRSKVSKVSGKNFTRNAKESDSKAKSGQGVMESSSNSLMVMAGESNNSNVKFESDHQARQRNLEVSSRGFDHTSGLLSALRNGLRKSFVTRKASRVEINDENKKPRDRKSSSSKSSVGASFNPGYDVKSSTLLLMRNNEQTPDSRNVGRMTEAARKRIKDSSMSKACNVQVMEKKGGLSNVAKSAPQEALKSKVQNQTRSVKALAEHRGNEQHLLPGTAKAKEKARVGAGPGKENVTGKTSLSQNCTSRGTKLNVPQKGDKKMLVRQKGTISGPAKGKHPTNANRRVCLR</sequence>
<feature type="region of interest" description="Disordered" evidence="1">
    <location>
        <begin position="99"/>
        <end position="184"/>
    </location>
</feature>
<feature type="region of interest" description="Disordered" evidence="1">
    <location>
        <begin position="378"/>
        <end position="440"/>
    </location>
</feature>
<dbReference type="EMBL" id="CAWUPB010000857">
    <property type="protein sequence ID" value="CAK7327538.1"/>
    <property type="molecule type" value="Genomic_DNA"/>
</dbReference>
<keyword evidence="3" id="KW-1185">Reference proteome</keyword>
<evidence type="ECO:0000313" key="3">
    <source>
        <dbReference type="Proteomes" id="UP001314170"/>
    </source>
</evidence>
<feature type="region of interest" description="Disordered" evidence="1">
    <location>
        <begin position="246"/>
        <end position="273"/>
    </location>
</feature>